<organism evidence="3 4">
    <name type="scientific">Microterricola viridarii</name>
    <dbReference type="NCBI Taxonomy" id="412690"/>
    <lineage>
        <taxon>Bacteria</taxon>
        <taxon>Bacillati</taxon>
        <taxon>Actinomycetota</taxon>
        <taxon>Actinomycetes</taxon>
        <taxon>Micrococcales</taxon>
        <taxon>Microbacteriaceae</taxon>
        <taxon>Microterricola</taxon>
    </lineage>
</organism>
<dbReference type="RefSeq" id="WP_083362522.1">
    <property type="nucleotide sequence ID" value="NZ_LT629742.1"/>
</dbReference>
<evidence type="ECO:0000313" key="4">
    <source>
        <dbReference type="Proteomes" id="UP000181956"/>
    </source>
</evidence>
<dbReference type="InterPro" id="IPR052350">
    <property type="entry name" value="Metallo-dep_Lactonases"/>
</dbReference>
<dbReference type="PANTHER" id="PTHR43569">
    <property type="entry name" value="AMIDOHYDROLASE"/>
    <property type="match status" value="1"/>
</dbReference>
<dbReference type="PANTHER" id="PTHR43569:SF2">
    <property type="entry name" value="AMIDOHYDROLASE-RELATED DOMAIN-CONTAINING PROTEIN"/>
    <property type="match status" value="1"/>
</dbReference>
<proteinExistence type="inferred from homology"/>
<evidence type="ECO:0000259" key="2">
    <source>
        <dbReference type="Pfam" id="PF04909"/>
    </source>
</evidence>
<feature type="domain" description="Amidohydrolase-related" evidence="2">
    <location>
        <begin position="12"/>
        <end position="284"/>
    </location>
</feature>
<gene>
    <name evidence="3" type="ORF">SAMN04489834_0368</name>
</gene>
<dbReference type="InterPro" id="IPR006680">
    <property type="entry name" value="Amidohydro-rel"/>
</dbReference>
<dbReference type="Proteomes" id="UP000181956">
    <property type="component" value="Chromosome I"/>
</dbReference>
<dbReference type="SUPFAM" id="SSF51556">
    <property type="entry name" value="Metallo-dependent hydrolases"/>
    <property type="match status" value="1"/>
</dbReference>
<dbReference type="GO" id="GO:0016787">
    <property type="term" value="F:hydrolase activity"/>
    <property type="evidence" value="ECO:0007669"/>
    <property type="project" value="InterPro"/>
</dbReference>
<dbReference type="AlphaFoldDB" id="A0A1H1MF62"/>
<protein>
    <submittedName>
        <fullName evidence="3">L-fuconolactonase</fullName>
    </submittedName>
</protein>
<comment type="similarity">
    <text evidence="1">Belongs to the metallo-dependent hydrolases superfamily.</text>
</comment>
<dbReference type="OrthoDB" id="5450317at2"/>
<reference evidence="4" key="1">
    <citation type="submission" date="2016-10" db="EMBL/GenBank/DDBJ databases">
        <authorList>
            <person name="Varghese N."/>
            <person name="Submissions S."/>
        </authorList>
    </citation>
    <scope>NUCLEOTIDE SEQUENCE [LARGE SCALE GENOMIC DNA]</scope>
    <source>
        <strain evidence="4">DSM 21772</strain>
    </source>
</reference>
<keyword evidence="4" id="KW-1185">Reference proteome</keyword>
<evidence type="ECO:0000256" key="1">
    <source>
        <dbReference type="ARBA" id="ARBA00038310"/>
    </source>
</evidence>
<accession>A0A1H1MF62</accession>
<sequence>MTSALYVPAQMIDAHQHLWKISERRYDWITPDAGILNADYGPEDVEADARAAGVTGTVLVQAAETYDDTFYLLSVAASTPTVRGVVGWVPLDRTAEALAALELYAQAPALKGIRVLSHDKADPNWMLRDDVTATIAAMSRLGLTLDYVTGGPERLAILPELARRHPELTIVLDHLGKPDIAGHGFEEWAEAIAPCAAEPNVVVKLSGLNTVSAPGWTVADWQPYVDRAVALFGSERLMLGSDWPMSLLNGDFGGVWRGLRESIAGLPTDQQDDIYYRTATRVYSLEG</sequence>
<name>A0A1H1MF62_9MICO</name>
<dbReference type="InterPro" id="IPR032466">
    <property type="entry name" value="Metal_Hydrolase"/>
</dbReference>
<dbReference type="Pfam" id="PF04909">
    <property type="entry name" value="Amidohydro_2"/>
    <property type="match status" value="1"/>
</dbReference>
<dbReference type="EMBL" id="LT629742">
    <property type="protein sequence ID" value="SDR84609.1"/>
    <property type="molecule type" value="Genomic_DNA"/>
</dbReference>
<dbReference type="Gene3D" id="3.20.20.140">
    <property type="entry name" value="Metal-dependent hydrolases"/>
    <property type="match status" value="1"/>
</dbReference>
<evidence type="ECO:0000313" key="3">
    <source>
        <dbReference type="EMBL" id="SDR84609.1"/>
    </source>
</evidence>
<dbReference type="STRING" id="412690.SAMN04489834_0368"/>